<gene>
    <name evidence="5" type="primary">CSON009423</name>
</gene>
<dbReference type="InterPro" id="IPR036397">
    <property type="entry name" value="RNaseH_sf"/>
</dbReference>
<protein>
    <submittedName>
        <fullName evidence="5">CSON009423 protein</fullName>
    </submittedName>
</protein>
<dbReference type="PROSITE" id="PS50960">
    <property type="entry name" value="HTH_PSQ"/>
    <property type="match status" value="1"/>
</dbReference>
<proteinExistence type="predicted"/>
<keyword evidence="2" id="KW-0539">Nucleus</keyword>
<dbReference type="Gene3D" id="1.10.10.60">
    <property type="entry name" value="Homeodomain-like"/>
    <property type="match status" value="1"/>
</dbReference>
<dbReference type="VEuPathDB" id="VectorBase:CSON009423"/>
<reference evidence="4" key="1">
    <citation type="submission" date="2018-04" db="EMBL/GenBank/DDBJ databases">
        <authorList>
            <person name="Go L.Y."/>
            <person name="Mitchell J.A."/>
        </authorList>
    </citation>
    <scope>NUCLEOTIDE SEQUENCE</scope>
    <source>
        <tissue evidence="4">Whole organism</tissue>
    </source>
</reference>
<dbReference type="Pfam" id="PF03184">
    <property type="entry name" value="DDE_1"/>
    <property type="match status" value="1"/>
</dbReference>
<dbReference type="GO" id="GO:0003677">
    <property type="term" value="F:DNA binding"/>
    <property type="evidence" value="ECO:0007669"/>
    <property type="project" value="UniProtKB-UniRule"/>
</dbReference>
<dbReference type="InterPro" id="IPR004875">
    <property type="entry name" value="DDE_SF_endonuclease_dom"/>
</dbReference>
<dbReference type="EMBL" id="UFQT01000373">
    <property type="protein sequence ID" value="SSX23654.1"/>
    <property type="molecule type" value="Genomic_DNA"/>
</dbReference>
<dbReference type="PANTHER" id="PTHR19303:SF74">
    <property type="entry name" value="POGO TRANSPOSABLE ELEMENT WITH KRAB DOMAIN"/>
    <property type="match status" value="1"/>
</dbReference>
<dbReference type="Pfam" id="PF05225">
    <property type="entry name" value="HTH_psq"/>
    <property type="match status" value="1"/>
</dbReference>
<keyword evidence="2" id="KW-0238">DNA-binding</keyword>
<dbReference type="InterPro" id="IPR007889">
    <property type="entry name" value="HTH_Psq"/>
</dbReference>
<organism evidence="5">
    <name type="scientific">Culicoides sonorensis</name>
    <name type="common">Biting midge</name>
    <dbReference type="NCBI Taxonomy" id="179676"/>
    <lineage>
        <taxon>Eukaryota</taxon>
        <taxon>Metazoa</taxon>
        <taxon>Ecdysozoa</taxon>
        <taxon>Arthropoda</taxon>
        <taxon>Hexapoda</taxon>
        <taxon>Insecta</taxon>
        <taxon>Pterygota</taxon>
        <taxon>Neoptera</taxon>
        <taxon>Endopterygota</taxon>
        <taxon>Diptera</taxon>
        <taxon>Nematocera</taxon>
        <taxon>Chironomoidea</taxon>
        <taxon>Ceratopogonidae</taxon>
        <taxon>Ceratopogoninae</taxon>
        <taxon>Culicoides</taxon>
        <taxon>Monoculicoides</taxon>
    </lineage>
</organism>
<accession>A0A336M092</accession>
<sequence length="466" mass="53605">MPVPYKKRLGSRDYQNYSTQELEKAVTAVKNGKMSQRKAALMYGIPRSTIQNWMKSNVKLKTGGQTVLSYETEQELVGIIQVTSDWGYPLESIEVRKLVQSYCNANKLNIRQFKENLPGINWFRNFLRRHKDLLSLKKAQNIKRSRAEISPISIHEYFDRLRDNLAGVTPNNILNYDETNISDDPGATKIVARKNGKHADRLMDTSRTSTSVMFSGTASGKLLPPYVVYKSLQLYDTWTNYGPEGAIYNRSKSGWFDTHLFDDYFFRVALPYFKKSLKEEQKVMIGDNCSSHLSYKVVKACIEYNIRFIFLPPNSTHLTQPLDVAYFRPFKGVWRSLLKEWKLKNRGVLPKCQFPSMLRQAIESLGNKSQKNLISGFRACGIYPFNPTEVSKRLPEGFEPPKVHMAEVLIKTLKQERFKTEKPTVPKRKALKLLPGQSVSVPEALEMIKIKEEVKNEPKSKKVKLN</sequence>
<name>A0A336M092_CULSO</name>
<dbReference type="EMBL" id="UFQS01000373">
    <property type="protein sequence ID" value="SSX03288.1"/>
    <property type="molecule type" value="Genomic_DNA"/>
</dbReference>
<evidence type="ECO:0000259" key="3">
    <source>
        <dbReference type="PROSITE" id="PS50960"/>
    </source>
</evidence>
<dbReference type="InterPro" id="IPR050863">
    <property type="entry name" value="CenT-Element_Derived"/>
</dbReference>
<dbReference type="Gene3D" id="3.30.420.10">
    <property type="entry name" value="Ribonuclease H-like superfamily/Ribonuclease H"/>
    <property type="match status" value="1"/>
</dbReference>
<dbReference type="OMA" id="DTWTNYG"/>
<dbReference type="PANTHER" id="PTHR19303">
    <property type="entry name" value="TRANSPOSON"/>
    <property type="match status" value="1"/>
</dbReference>
<evidence type="ECO:0000256" key="1">
    <source>
        <dbReference type="ARBA" id="ARBA00004123"/>
    </source>
</evidence>
<comment type="subcellular location">
    <subcellularLocation>
        <location evidence="1 2">Nucleus</location>
    </subcellularLocation>
</comment>
<dbReference type="GO" id="GO:0005634">
    <property type="term" value="C:nucleus"/>
    <property type="evidence" value="ECO:0007669"/>
    <property type="project" value="UniProtKB-SubCell"/>
</dbReference>
<dbReference type="AlphaFoldDB" id="A0A336M092"/>
<evidence type="ECO:0000313" key="5">
    <source>
        <dbReference type="EMBL" id="SSX23654.1"/>
    </source>
</evidence>
<dbReference type="InterPro" id="IPR009057">
    <property type="entry name" value="Homeodomain-like_sf"/>
</dbReference>
<feature type="domain" description="HTH psq-type" evidence="3">
    <location>
        <begin position="8"/>
        <end position="60"/>
    </location>
</feature>
<evidence type="ECO:0000256" key="2">
    <source>
        <dbReference type="PROSITE-ProRule" id="PRU00320"/>
    </source>
</evidence>
<evidence type="ECO:0000313" key="4">
    <source>
        <dbReference type="EMBL" id="SSX03288.1"/>
    </source>
</evidence>
<feature type="DNA-binding region" description="H-T-H motif" evidence="2">
    <location>
        <begin position="36"/>
        <end position="56"/>
    </location>
</feature>
<reference evidence="5" key="2">
    <citation type="submission" date="2018-07" db="EMBL/GenBank/DDBJ databases">
        <authorList>
            <person name="Quirk P.G."/>
            <person name="Krulwich T.A."/>
        </authorList>
    </citation>
    <scope>NUCLEOTIDE SEQUENCE</scope>
</reference>
<dbReference type="SUPFAM" id="SSF46689">
    <property type="entry name" value="Homeodomain-like"/>
    <property type="match status" value="1"/>
</dbReference>